<evidence type="ECO:0000313" key="2">
    <source>
        <dbReference type="Proteomes" id="UP000192411"/>
    </source>
</evidence>
<protein>
    <submittedName>
        <fullName evidence="1">Uncharacterized protein</fullName>
    </submittedName>
</protein>
<organism evidence="1 2">
    <name type="scientific">Mycolicibacterium tusciae</name>
    <dbReference type="NCBI Taxonomy" id="75922"/>
    <lineage>
        <taxon>Bacteria</taxon>
        <taxon>Bacillati</taxon>
        <taxon>Actinomycetota</taxon>
        <taxon>Actinomycetes</taxon>
        <taxon>Mycobacteriales</taxon>
        <taxon>Mycobacteriaceae</taxon>
        <taxon>Mycolicibacterium</taxon>
    </lineage>
</organism>
<accession>A0A1X0JZQ7</accession>
<dbReference type="AlphaFoldDB" id="A0A1X0JZQ7"/>
<evidence type="ECO:0000313" key="1">
    <source>
        <dbReference type="EMBL" id="ORB68394.1"/>
    </source>
</evidence>
<gene>
    <name evidence="1" type="ORF">BST47_00210</name>
</gene>
<name>A0A1X0JZQ7_9MYCO</name>
<dbReference type="EMBL" id="MVIM01000001">
    <property type="protein sequence ID" value="ORB68394.1"/>
    <property type="molecule type" value="Genomic_DNA"/>
</dbReference>
<sequence>MDGISLGSTGLTELVQSRYPVLADVEVLVISDGVLPITARTMTNNAGPTQGLDATLNRAL</sequence>
<dbReference type="STRING" id="75922.BST47_00210"/>
<dbReference type="Proteomes" id="UP000192411">
    <property type="component" value="Unassembled WGS sequence"/>
</dbReference>
<proteinExistence type="predicted"/>
<keyword evidence="2" id="KW-1185">Reference proteome</keyword>
<reference evidence="1 2" key="1">
    <citation type="submission" date="2017-02" db="EMBL/GenBank/DDBJ databases">
        <title>The new phylogeny of genus Mycobacterium.</title>
        <authorList>
            <person name="Tortoli E."/>
            <person name="Trovato A."/>
            <person name="Cirillo D.M."/>
        </authorList>
    </citation>
    <scope>NUCLEOTIDE SEQUENCE [LARGE SCALE GENOMIC DNA]</scope>
    <source>
        <strain evidence="1 2">DSM 44338</strain>
    </source>
</reference>
<comment type="caution">
    <text evidence="1">The sequence shown here is derived from an EMBL/GenBank/DDBJ whole genome shotgun (WGS) entry which is preliminary data.</text>
</comment>